<name>A0A6A5FRP6_PERFL</name>
<dbReference type="EMBL" id="VHII01000001">
    <property type="protein sequence ID" value="KAF1395317.1"/>
    <property type="molecule type" value="Genomic_DNA"/>
</dbReference>
<dbReference type="Proteomes" id="UP000465112">
    <property type="component" value="Chromosome 1"/>
</dbReference>
<proteinExistence type="predicted"/>
<sequence>MLKQISMAIYLKKPRLEEEELHETVWRDRRLAAINVERSFLQLDVPGRNHLHIQLQATPPAPCDVAASPHKPPKVR</sequence>
<keyword evidence="2" id="KW-1185">Reference proteome</keyword>
<organism evidence="1 2">
    <name type="scientific">Perca fluviatilis</name>
    <name type="common">European perch</name>
    <dbReference type="NCBI Taxonomy" id="8168"/>
    <lineage>
        <taxon>Eukaryota</taxon>
        <taxon>Metazoa</taxon>
        <taxon>Chordata</taxon>
        <taxon>Craniata</taxon>
        <taxon>Vertebrata</taxon>
        <taxon>Euteleostomi</taxon>
        <taxon>Actinopterygii</taxon>
        <taxon>Neopterygii</taxon>
        <taxon>Teleostei</taxon>
        <taxon>Neoteleostei</taxon>
        <taxon>Acanthomorphata</taxon>
        <taxon>Eupercaria</taxon>
        <taxon>Perciformes</taxon>
        <taxon>Percoidei</taxon>
        <taxon>Percidae</taxon>
        <taxon>Percinae</taxon>
        <taxon>Perca</taxon>
    </lineage>
</organism>
<protein>
    <submittedName>
        <fullName evidence="1">Uncharacterized protein</fullName>
    </submittedName>
</protein>
<accession>A0A6A5FRP6</accession>
<evidence type="ECO:0000313" key="2">
    <source>
        <dbReference type="Proteomes" id="UP000465112"/>
    </source>
</evidence>
<comment type="caution">
    <text evidence="1">The sequence shown here is derived from an EMBL/GenBank/DDBJ whole genome shotgun (WGS) entry which is preliminary data.</text>
</comment>
<dbReference type="AlphaFoldDB" id="A0A6A5FRP6"/>
<gene>
    <name evidence="1" type="ORF">PFLUV_G00010280</name>
</gene>
<reference evidence="1 2" key="1">
    <citation type="submission" date="2019-06" db="EMBL/GenBank/DDBJ databases">
        <title>A chromosome-scale genome assembly of the European perch, Perca fluviatilis.</title>
        <authorList>
            <person name="Roques C."/>
            <person name="Zahm M."/>
            <person name="Cabau C."/>
            <person name="Klopp C."/>
            <person name="Bouchez O."/>
            <person name="Donnadieu C."/>
            <person name="Kuhl H."/>
            <person name="Gislard M."/>
            <person name="Guendouz S."/>
            <person name="Journot L."/>
            <person name="Haffray P."/>
            <person name="Bestin A."/>
            <person name="Morvezen R."/>
            <person name="Feron R."/>
            <person name="Wen M."/>
            <person name="Jouanno E."/>
            <person name="Herpin A."/>
            <person name="Schartl M."/>
            <person name="Postlethwait J."/>
            <person name="Schaerlinger B."/>
            <person name="Chardard D."/>
            <person name="Lecocq T."/>
            <person name="Poncet C."/>
            <person name="Jaffrelo L."/>
            <person name="Lampietro C."/>
            <person name="Guiguen Y."/>
        </authorList>
    </citation>
    <scope>NUCLEOTIDE SEQUENCE [LARGE SCALE GENOMIC DNA]</scope>
    <source>
        <tissue evidence="1">Blood</tissue>
    </source>
</reference>
<evidence type="ECO:0000313" key="1">
    <source>
        <dbReference type="EMBL" id="KAF1395317.1"/>
    </source>
</evidence>